<dbReference type="AlphaFoldDB" id="A0AAE3VN03"/>
<evidence type="ECO:0000256" key="1">
    <source>
        <dbReference type="SAM" id="Phobius"/>
    </source>
</evidence>
<proteinExistence type="predicted"/>
<keyword evidence="1" id="KW-0472">Membrane</keyword>
<dbReference type="EMBL" id="JAUSUL010000001">
    <property type="protein sequence ID" value="MDQ0315032.1"/>
    <property type="molecule type" value="Genomic_DNA"/>
</dbReference>
<sequence>MKDGSTLRASALDRIVLALVLSAVIWLGVAWALGWIVP</sequence>
<protein>
    <submittedName>
        <fullName evidence="2">Uncharacterized protein</fullName>
    </submittedName>
</protein>
<keyword evidence="1" id="KW-0812">Transmembrane</keyword>
<accession>A0AAE3VN03</accession>
<name>A0AAE3VN03_9HYPH</name>
<evidence type="ECO:0000313" key="3">
    <source>
        <dbReference type="Proteomes" id="UP001229244"/>
    </source>
</evidence>
<keyword evidence="1" id="KW-1133">Transmembrane helix</keyword>
<evidence type="ECO:0000313" key="2">
    <source>
        <dbReference type="EMBL" id="MDQ0315032.1"/>
    </source>
</evidence>
<feature type="transmembrane region" description="Helical" evidence="1">
    <location>
        <begin position="12"/>
        <end position="37"/>
    </location>
</feature>
<reference evidence="2" key="1">
    <citation type="submission" date="2023-07" db="EMBL/GenBank/DDBJ databases">
        <title>Genomic Encyclopedia of Type Strains, Phase IV (KMG-IV): sequencing the most valuable type-strain genomes for metagenomic binning, comparative biology and taxonomic classification.</title>
        <authorList>
            <person name="Goeker M."/>
        </authorList>
    </citation>
    <scope>NUCLEOTIDE SEQUENCE</scope>
    <source>
        <strain evidence="2">DSM 21202</strain>
    </source>
</reference>
<gene>
    <name evidence="2" type="ORF">J2S73_001469</name>
</gene>
<dbReference type="Proteomes" id="UP001229244">
    <property type="component" value="Unassembled WGS sequence"/>
</dbReference>
<keyword evidence="3" id="KW-1185">Reference proteome</keyword>
<comment type="caution">
    <text evidence="2">The sequence shown here is derived from an EMBL/GenBank/DDBJ whole genome shotgun (WGS) entry which is preliminary data.</text>
</comment>
<organism evidence="2 3">
    <name type="scientific">Amorphus orientalis</name>
    <dbReference type="NCBI Taxonomy" id="649198"/>
    <lineage>
        <taxon>Bacteria</taxon>
        <taxon>Pseudomonadati</taxon>
        <taxon>Pseudomonadota</taxon>
        <taxon>Alphaproteobacteria</taxon>
        <taxon>Hyphomicrobiales</taxon>
        <taxon>Amorphaceae</taxon>
        <taxon>Amorphus</taxon>
    </lineage>
</organism>